<dbReference type="Gene3D" id="2.60.120.430">
    <property type="entry name" value="Galactose-binding lectin"/>
    <property type="match status" value="1"/>
</dbReference>
<dbReference type="EMBL" id="FOYZ01000008">
    <property type="protein sequence ID" value="SFR88357.1"/>
    <property type="molecule type" value="Genomic_DNA"/>
</dbReference>
<keyword evidence="5" id="KW-0378">Hydrolase</keyword>
<dbReference type="InterPro" id="IPR013783">
    <property type="entry name" value="Ig-like_fold"/>
</dbReference>
<organism evidence="11 12">
    <name type="scientific">Anaeromicropila populeti</name>
    <dbReference type="NCBI Taxonomy" id="37658"/>
    <lineage>
        <taxon>Bacteria</taxon>
        <taxon>Bacillati</taxon>
        <taxon>Bacillota</taxon>
        <taxon>Clostridia</taxon>
        <taxon>Lachnospirales</taxon>
        <taxon>Lachnospiraceae</taxon>
        <taxon>Anaeromicropila</taxon>
    </lineage>
</organism>
<evidence type="ECO:0000259" key="10">
    <source>
        <dbReference type="Pfam" id="PF21027"/>
    </source>
</evidence>
<gene>
    <name evidence="11" type="ORF">SAMN05661086_02331</name>
</gene>
<dbReference type="InterPro" id="IPR044846">
    <property type="entry name" value="GH10"/>
</dbReference>
<evidence type="ECO:0000256" key="7">
    <source>
        <dbReference type="SAM" id="MobiDB-lite"/>
    </source>
</evidence>
<evidence type="ECO:0000313" key="11">
    <source>
        <dbReference type="EMBL" id="SFR88357.1"/>
    </source>
</evidence>
<feature type="domain" description="Cellulose-binding Sde182 C-terminal" evidence="10">
    <location>
        <begin position="732"/>
        <end position="812"/>
    </location>
</feature>
<evidence type="ECO:0000259" key="8">
    <source>
        <dbReference type="Pfam" id="PF02018"/>
    </source>
</evidence>
<dbReference type="GO" id="GO:0016799">
    <property type="term" value="F:hydrolase activity, hydrolyzing N-glycosyl compounds"/>
    <property type="evidence" value="ECO:0007669"/>
    <property type="project" value="InterPro"/>
</dbReference>
<dbReference type="Pfam" id="PF21027">
    <property type="entry name" value="Sde0182_C"/>
    <property type="match status" value="1"/>
</dbReference>
<feature type="region of interest" description="Disordered" evidence="7">
    <location>
        <begin position="369"/>
        <end position="400"/>
    </location>
</feature>
<dbReference type="SUPFAM" id="SSF53590">
    <property type="entry name" value="Nucleoside hydrolase"/>
    <property type="match status" value="1"/>
</dbReference>
<feature type="compositionally biased region" description="Low complexity" evidence="7">
    <location>
        <begin position="390"/>
        <end position="400"/>
    </location>
</feature>
<dbReference type="SUPFAM" id="SSF49785">
    <property type="entry name" value="Galactose-binding domain-like"/>
    <property type="match status" value="2"/>
</dbReference>
<dbReference type="AlphaFoldDB" id="A0A1I6KAZ5"/>
<dbReference type="STRING" id="37658.SAMN05661086_02331"/>
<evidence type="ECO:0000256" key="6">
    <source>
        <dbReference type="ARBA" id="ARBA00023295"/>
    </source>
</evidence>
<protein>
    <recommendedName>
        <fullName evidence="3">endo-1,4-beta-xylanase</fullName>
        <ecNumber evidence="3">3.2.1.8</ecNumber>
    </recommendedName>
</protein>
<evidence type="ECO:0000313" key="12">
    <source>
        <dbReference type="Proteomes" id="UP000199659"/>
    </source>
</evidence>
<accession>A0A1I6KAZ5</accession>
<dbReference type="InterPro" id="IPR048527">
    <property type="entry name" value="Sde182_C"/>
</dbReference>
<dbReference type="Gene3D" id="3.90.245.10">
    <property type="entry name" value="Ribonucleoside hydrolase-like"/>
    <property type="match status" value="1"/>
</dbReference>
<keyword evidence="4" id="KW-0119">Carbohydrate metabolism</keyword>
<evidence type="ECO:0000256" key="2">
    <source>
        <dbReference type="ARBA" id="ARBA00007495"/>
    </source>
</evidence>
<keyword evidence="4" id="KW-0858">Xylan degradation</keyword>
<dbReference type="Gene3D" id="2.60.40.10">
    <property type="entry name" value="Immunoglobulins"/>
    <property type="match status" value="1"/>
</dbReference>
<dbReference type="RefSeq" id="WP_092560942.1">
    <property type="nucleotide sequence ID" value="NZ_FOYZ01000008.1"/>
</dbReference>
<dbReference type="GO" id="GO:0031176">
    <property type="term" value="F:endo-1,4-beta-xylanase activity"/>
    <property type="evidence" value="ECO:0007669"/>
    <property type="project" value="UniProtKB-EC"/>
</dbReference>
<keyword evidence="12" id="KW-1185">Reference proteome</keyword>
<dbReference type="GO" id="GO:0045493">
    <property type="term" value="P:xylan catabolic process"/>
    <property type="evidence" value="ECO:0007669"/>
    <property type="project" value="UniProtKB-KW"/>
</dbReference>
<dbReference type="Gene3D" id="2.60.120.260">
    <property type="entry name" value="Galactose-binding domain-like"/>
    <property type="match status" value="1"/>
</dbReference>
<dbReference type="InterPro" id="IPR003305">
    <property type="entry name" value="CenC_carb-bd"/>
</dbReference>
<dbReference type="PANTHER" id="PTHR31490:SF88">
    <property type="entry name" value="BETA-XYLANASE"/>
    <property type="match status" value="1"/>
</dbReference>
<evidence type="ECO:0000259" key="9">
    <source>
        <dbReference type="Pfam" id="PF07632"/>
    </source>
</evidence>
<evidence type="ECO:0000256" key="4">
    <source>
        <dbReference type="ARBA" id="ARBA00022651"/>
    </source>
</evidence>
<keyword evidence="4" id="KW-0624">Polysaccharide degradation</keyword>
<reference evidence="11 12" key="1">
    <citation type="submission" date="2016-10" db="EMBL/GenBank/DDBJ databases">
        <authorList>
            <person name="de Groot N.N."/>
        </authorList>
    </citation>
    <scope>NUCLEOTIDE SEQUENCE [LARGE SCALE GENOMIC DNA]</scope>
    <source>
        <strain evidence="11 12">743A</strain>
    </source>
</reference>
<evidence type="ECO:0000256" key="5">
    <source>
        <dbReference type="ARBA" id="ARBA00022801"/>
    </source>
</evidence>
<dbReference type="OrthoDB" id="253051at2"/>
<comment type="catalytic activity">
    <reaction evidence="1">
        <text>Endohydrolysis of (1-&gt;4)-beta-D-xylosidic linkages in xylans.</text>
        <dbReference type="EC" id="3.2.1.8"/>
    </reaction>
</comment>
<dbReference type="Pfam" id="PF02018">
    <property type="entry name" value="CBM_4_9"/>
    <property type="match status" value="1"/>
</dbReference>
<evidence type="ECO:0000256" key="1">
    <source>
        <dbReference type="ARBA" id="ARBA00000681"/>
    </source>
</evidence>
<dbReference type="InterPro" id="IPR008979">
    <property type="entry name" value="Galactose-bd-like_sf"/>
</dbReference>
<keyword evidence="6" id="KW-0326">Glycosidase</keyword>
<dbReference type="EC" id="3.2.1.8" evidence="3"/>
<dbReference type="PANTHER" id="PTHR31490">
    <property type="entry name" value="GLYCOSYL HYDROLASE"/>
    <property type="match status" value="1"/>
</dbReference>
<dbReference type="Pfam" id="PF07632">
    <property type="entry name" value="Sde182_NH-like"/>
    <property type="match status" value="1"/>
</dbReference>
<dbReference type="Proteomes" id="UP000199659">
    <property type="component" value="Unassembled WGS sequence"/>
</dbReference>
<feature type="domain" description="CBM-cenC" evidence="8">
    <location>
        <begin position="224"/>
        <end position="357"/>
    </location>
</feature>
<dbReference type="InterPro" id="IPR011483">
    <property type="entry name" value="Sde182_NH-like"/>
</dbReference>
<proteinExistence type="inferred from homology"/>
<comment type="similarity">
    <text evidence="2">Belongs to the glycosyl hydrolase 10 (cellulase F) family.</text>
</comment>
<evidence type="ECO:0000256" key="3">
    <source>
        <dbReference type="ARBA" id="ARBA00012590"/>
    </source>
</evidence>
<dbReference type="InterPro" id="IPR036452">
    <property type="entry name" value="Ribo_hydro-like"/>
</dbReference>
<feature type="compositionally biased region" description="Low complexity" evidence="7">
    <location>
        <begin position="369"/>
        <end position="378"/>
    </location>
</feature>
<feature type="domain" description="Cellulose-binding Sde182 nucleoside hydrolase-like" evidence="9">
    <location>
        <begin position="401"/>
        <end position="645"/>
    </location>
</feature>
<feature type="compositionally biased region" description="Pro residues" evidence="7">
    <location>
        <begin position="379"/>
        <end position="389"/>
    </location>
</feature>
<sequence>MESKSKKNQVKMYITKRRLWAIICTFAILVTMFTVPSVSVRATDVFVKGINLNGDAVTIDGNAWISYSAALSSGFSTTAIKTFKNSITWSPSVDTSTNTMLNSVIYQSSSSFTMNQTIANGSYKVYFWLTENYSSNARSVDIKLEGTTVATAVGKMTKNSWVKYGPYNVTVSDGSLTMDFARISGDPQCAGLAIFSNGSTATPTPVTTPTPVITPTPTTSSVGSIITNSGIETGNTTGWVVNGAGTLTASTTQKHSGTYSLLHTGRTSTWNGPMQKLTSNVQNGVTYTCSGWVKLDNATSSTVKMTMKKVDRNGTSYSSISTKTASNSSWIQLSGNYTLDVTGTLTELSIYFEGPSSGTNYYIDDISVTGDGSTTPTPSATPSPTPSVTPTPTSSSGTKPRVIITTDLGADVDDQESLVRLMVTANEFDIEGIISGTSCWKPTQSLTNTNNLLNPILNAYGQVVSNLQKHASGYPTLAYLKSVSKLGQTSFGMAGVGSGKDSAGSELIIAAVDKSDSRPVWVQLWGGGNTVAQALWKVKNTRSQAQVNEFVSKLRVYDILGQDDAGAWMTKNFPNLLYIRCTGVYNWQPTSSWVDSNIQNHGPLGSVYPDPKYAIEGDTPAFLYTIPNGLHDLDMVEQGGWGGRFIKKSGIRGMSGGKSYNESQYDTYYMYSDADGGAAISRWKTAINNDFAARMDWSIKNSYSSANHHPIAVVNNDNTKNVLQMSATAGSKITLSANGSSDPDGNALTYNWFYYNNPSSYQGTVTISNASASTATVTIPSGASGKTIHVILELHDNGSPNLYAYRRVIINVR</sequence>
<name>A0A1I6KAZ5_9FIRM</name>